<feature type="domain" description="DUF4097" evidence="2">
    <location>
        <begin position="114"/>
        <end position="268"/>
    </location>
</feature>
<gene>
    <name evidence="3" type="ORF">GCM10010145_39080</name>
</gene>
<name>A0A918BI93_9ACTN</name>
<dbReference type="InterPro" id="IPR025164">
    <property type="entry name" value="Toastrack_DUF4097"/>
</dbReference>
<keyword evidence="3" id="KW-0449">Lipoprotein</keyword>
<evidence type="ECO:0000256" key="1">
    <source>
        <dbReference type="SAM" id="SignalP"/>
    </source>
</evidence>
<reference evidence="3" key="1">
    <citation type="journal article" date="2014" name="Int. J. Syst. Evol. Microbiol.">
        <title>Complete genome sequence of Corynebacterium casei LMG S-19264T (=DSM 44701T), isolated from a smear-ripened cheese.</title>
        <authorList>
            <consortium name="US DOE Joint Genome Institute (JGI-PGF)"/>
            <person name="Walter F."/>
            <person name="Albersmeier A."/>
            <person name="Kalinowski J."/>
            <person name="Ruckert C."/>
        </authorList>
    </citation>
    <scope>NUCLEOTIDE SEQUENCE</scope>
    <source>
        <strain evidence="3">JCM 3131</strain>
    </source>
</reference>
<dbReference type="PROSITE" id="PS51257">
    <property type="entry name" value="PROKAR_LIPOPROTEIN"/>
    <property type="match status" value="1"/>
</dbReference>
<comment type="caution">
    <text evidence="3">The sequence shown here is derived from an EMBL/GenBank/DDBJ whole genome shotgun (WGS) entry which is preliminary data.</text>
</comment>
<keyword evidence="4" id="KW-1185">Reference proteome</keyword>
<proteinExistence type="predicted"/>
<protein>
    <submittedName>
        <fullName evidence="3">Lipoprotein</fullName>
    </submittedName>
</protein>
<dbReference type="Proteomes" id="UP000620156">
    <property type="component" value="Unassembled WGS sequence"/>
</dbReference>
<sequence>MGRSVRGRAMAVGGVVALLVAGVAACGADAGDDGDPEQRSFPLRGRVLTVDSDDYALELVPADVDEVRVTRWFQDSVVVGKDPRLSWEMKDDRLRLRVRCSGFIADCSARHRVEVPRDVAVTVKGDDGSVTAKGFTEALSIGTDDADVRVSGSGGPLTVRTKDGSVRVSDVRGALEVYSEDGSVRAERVGSRSVKAGTEDGAVRLSLAAVPDRVEARSVDGSVDVSLPRGTYRVTAESSDGSVDVSVPRDETSEHVIGVRTEDGSIKVRTAN</sequence>
<evidence type="ECO:0000259" key="2">
    <source>
        <dbReference type="Pfam" id="PF13349"/>
    </source>
</evidence>
<evidence type="ECO:0000313" key="3">
    <source>
        <dbReference type="EMBL" id="GGQ65369.1"/>
    </source>
</evidence>
<feature type="signal peptide" evidence="1">
    <location>
        <begin position="1"/>
        <end position="30"/>
    </location>
</feature>
<keyword evidence="1" id="KW-0732">Signal</keyword>
<dbReference type="RefSeq" id="WP_189218125.1">
    <property type="nucleotide sequence ID" value="NZ_BMQK01000008.1"/>
</dbReference>
<dbReference type="EMBL" id="BMQK01000008">
    <property type="protein sequence ID" value="GGQ65369.1"/>
    <property type="molecule type" value="Genomic_DNA"/>
</dbReference>
<dbReference type="Pfam" id="PF13349">
    <property type="entry name" value="DUF4097"/>
    <property type="match status" value="1"/>
</dbReference>
<organism evidence="3 4">
    <name type="scientific">Streptomyces ruber</name>
    <dbReference type="NCBI Taxonomy" id="83378"/>
    <lineage>
        <taxon>Bacteria</taxon>
        <taxon>Bacillati</taxon>
        <taxon>Actinomycetota</taxon>
        <taxon>Actinomycetes</taxon>
        <taxon>Kitasatosporales</taxon>
        <taxon>Streptomycetaceae</taxon>
        <taxon>Streptomyces</taxon>
    </lineage>
</organism>
<evidence type="ECO:0000313" key="4">
    <source>
        <dbReference type="Proteomes" id="UP000620156"/>
    </source>
</evidence>
<accession>A0A918BI93</accession>
<dbReference type="AlphaFoldDB" id="A0A918BI93"/>
<feature type="chain" id="PRO_5038496873" evidence="1">
    <location>
        <begin position="31"/>
        <end position="272"/>
    </location>
</feature>
<reference evidence="3" key="2">
    <citation type="submission" date="2020-09" db="EMBL/GenBank/DDBJ databases">
        <authorList>
            <person name="Sun Q."/>
            <person name="Ohkuma M."/>
        </authorList>
    </citation>
    <scope>NUCLEOTIDE SEQUENCE</scope>
    <source>
        <strain evidence="3">JCM 3131</strain>
    </source>
</reference>